<keyword evidence="2" id="KW-0274">FAD</keyword>
<dbReference type="SUPFAM" id="SSF55447">
    <property type="entry name" value="CO dehydrogenase flavoprotein C-terminal domain-like"/>
    <property type="match status" value="1"/>
</dbReference>
<dbReference type="InterPro" id="IPR051312">
    <property type="entry name" value="Diverse_Substr_Oxidored"/>
</dbReference>
<comment type="caution">
    <text evidence="5">The sequence shown here is derived from an EMBL/GenBank/DDBJ whole genome shotgun (WGS) entry which is preliminary data.</text>
</comment>
<dbReference type="PANTHER" id="PTHR42659">
    <property type="entry name" value="XANTHINE DEHYDROGENASE SUBUNIT C-RELATED"/>
    <property type="match status" value="1"/>
</dbReference>
<dbReference type="InterPro" id="IPR002346">
    <property type="entry name" value="Mopterin_DH_FAD-bd"/>
</dbReference>
<dbReference type="InterPro" id="IPR036318">
    <property type="entry name" value="FAD-bd_PCMH-like_sf"/>
</dbReference>
<keyword evidence="1" id="KW-0285">Flavoprotein</keyword>
<evidence type="ECO:0000256" key="1">
    <source>
        <dbReference type="ARBA" id="ARBA00022630"/>
    </source>
</evidence>
<evidence type="ECO:0000256" key="3">
    <source>
        <dbReference type="ARBA" id="ARBA00023002"/>
    </source>
</evidence>
<sequence length="292" mass="30648">MTQSDVVFHRPDTIAAALSILSSAAPRPAIPLAGGTWIMRAALRGEDTDKTFVSLANIASLHSIEKTGGGLTIGAMVSHAALAQALGADPAHAGLRMACAASANPAIRHRATIGGNLCSDGFMAPDLVPALMALGAMVTLQAPSGERRLPIADFLRGRGARPAAEILTHVHLPPPRGTAAHARALLRQAGEYPVAVVSVLAGCRDDGTCQSLRIALSAVEPAPRRWETLENALLDRPLDPEAARDAAQARIQDLHPRDGVDASGWYRARLLPQLVQRAFADLTRPTAKGDPQ</sequence>
<dbReference type="InterPro" id="IPR036683">
    <property type="entry name" value="CO_DH_flav_C_dom_sf"/>
</dbReference>
<keyword evidence="6" id="KW-1185">Reference proteome</keyword>
<feature type="domain" description="FAD-binding PCMH-type" evidence="4">
    <location>
        <begin position="1"/>
        <end position="177"/>
    </location>
</feature>
<organism evidence="5 6">
    <name type="scientific">Sulfitobacter porphyrae</name>
    <dbReference type="NCBI Taxonomy" id="1246864"/>
    <lineage>
        <taxon>Bacteria</taxon>
        <taxon>Pseudomonadati</taxon>
        <taxon>Pseudomonadota</taxon>
        <taxon>Alphaproteobacteria</taxon>
        <taxon>Rhodobacterales</taxon>
        <taxon>Roseobacteraceae</taxon>
        <taxon>Sulfitobacter</taxon>
    </lineage>
</organism>
<dbReference type="SMART" id="SM01092">
    <property type="entry name" value="CO_deh_flav_C"/>
    <property type="match status" value="1"/>
</dbReference>
<evidence type="ECO:0000259" key="4">
    <source>
        <dbReference type="PROSITE" id="PS51387"/>
    </source>
</evidence>
<dbReference type="Gene3D" id="3.30.465.10">
    <property type="match status" value="1"/>
</dbReference>
<name>A0ABW2B697_9RHOB</name>
<dbReference type="Proteomes" id="UP001596353">
    <property type="component" value="Unassembled WGS sequence"/>
</dbReference>
<dbReference type="SUPFAM" id="SSF56176">
    <property type="entry name" value="FAD-binding/transporter-associated domain-like"/>
    <property type="match status" value="1"/>
</dbReference>
<evidence type="ECO:0000256" key="2">
    <source>
        <dbReference type="ARBA" id="ARBA00022827"/>
    </source>
</evidence>
<dbReference type="InterPro" id="IPR016169">
    <property type="entry name" value="FAD-bd_PCMH_sub2"/>
</dbReference>
<dbReference type="InterPro" id="IPR016166">
    <property type="entry name" value="FAD-bd_PCMH"/>
</dbReference>
<dbReference type="PROSITE" id="PS51387">
    <property type="entry name" value="FAD_PCMH"/>
    <property type="match status" value="1"/>
</dbReference>
<proteinExistence type="predicted"/>
<dbReference type="Gene3D" id="3.30.390.50">
    <property type="entry name" value="CO dehydrogenase flavoprotein, C-terminal domain"/>
    <property type="match status" value="1"/>
</dbReference>
<gene>
    <name evidence="5" type="ORF">ACFQFQ_16355</name>
</gene>
<dbReference type="Pfam" id="PF00941">
    <property type="entry name" value="FAD_binding_5"/>
    <property type="match status" value="1"/>
</dbReference>
<dbReference type="PANTHER" id="PTHR42659:SF2">
    <property type="entry name" value="XANTHINE DEHYDROGENASE SUBUNIT C-RELATED"/>
    <property type="match status" value="1"/>
</dbReference>
<evidence type="ECO:0000313" key="5">
    <source>
        <dbReference type="EMBL" id="MFC6760707.1"/>
    </source>
</evidence>
<keyword evidence="3" id="KW-0560">Oxidoreductase</keyword>
<dbReference type="InterPro" id="IPR005107">
    <property type="entry name" value="CO_DH_flav_C"/>
</dbReference>
<reference evidence="6" key="1">
    <citation type="journal article" date="2019" name="Int. J. Syst. Evol. Microbiol.">
        <title>The Global Catalogue of Microorganisms (GCM) 10K type strain sequencing project: providing services to taxonomists for standard genome sequencing and annotation.</title>
        <authorList>
            <consortium name="The Broad Institute Genomics Platform"/>
            <consortium name="The Broad Institute Genome Sequencing Center for Infectious Disease"/>
            <person name="Wu L."/>
            <person name="Ma J."/>
        </authorList>
    </citation>
    <scope>NUCLEOTIDE SEQUENCE [LARGE SCALE GENOMIC DNA]</scope>
    <source>
        <strain evidence="6">CCUG 66188</strain>
    </source>
</reference>
<evidence type="ECO:0000313" key="6">
    <source>
        <dbReference type="Proteomes" id="UP001596353"/>
    </source>
</evidence>
<accession>A0ABW2B697</accession>
<dbReference type="EMBL" id="JBHSWG010000001">
    <property type="protein sequence ID" value="MFC6760707.1"/>
    <property type="molecule type" value="Genomic_DNA"/>
</dbReference>
<protein>
    <submittedName>
        <fullName evidence="5">FAD binding domain-containing protein</fullName>
    </submittedName>
</protein>
<dbReference type="Pfam" id="PF03450">
    <property type="entry name" value="CO_deh_flav_C"/>
    <property type="match status" value="1"/>
</dbReference>